<keyword evidence="11 12" id="KW-0066">ATP synthesis</keyword>
<dbReference type="GO" id="GO:0046933">
    <property type="term" value="F:proton-transporting ATP synthase activity, rotational mechanism"/>
    <property type="evidence" value="ECO:0007669"/>
    <property type="project" value="UniProtKB-UniRule"/>
</dbReference>
<dbReference type="CDD" id="cd00310">
    <property type="entry name" value="ATP-synt_Fo_a_6"/>
    <property type="match status" value="1"/>
</dbReference>
<evidence type="ECO:0000256" key="6">
    <source>
        <dbReference type="ARBA" id="ARBA00022692"/>
    </source>
</evidence>
<dbReference type="PANTHER" id="PTHR42823">
    <property type="entry name" value="ATP SYNTHASE SUBUNIT A, CHLOROPLASTIC"/>
    <property type="match status" value="1"/>
</dbReference>
<dbReference type="PANTHER" id="PTHR42823:SF3">
    <property type="entry name" value="ATP SYNTHASE SUBUNIT A, CHLOROPLASTIC"/>
    <property type="match status" value="1"/>
</dbReference>
<evidence type="ECO:0000256" key="2">
    <source>
        <dbReference type="ARBA" id="ARBA00006810"/>
    </source>
</evidence>
<comment type="caution">
    <text evidence="14">The sequence shown here is derived from an EMBL/GenBank/DDBJ whole genome shotgun (WGS) entry which is preliminary data.</text>
</comment>
<evidence type="ECO:0000313" key="15">
    <source>
        <dbReference type="Proteomes" id="UP000286934"/>
    </source>
</evidence>
<evidence type="ECO:0000256" key="8">
    <source>
        <dbReference type="ARBA" id="ARBA00022989"/>
    </source>
</evidence>
<dbReference type="InterPro" id="IPR023011">
    <property type="entry name" value="ATP_synth_F0_asu_AS"/>
</dbReference>
<keyword evidence="5 12" id="KW-0138">CF(0)</keyword>
<accession>A0A432WNY5</accession>
<evidence type="ECO:0000256" key="7">
    <source>
        <dbReference type="ARBA" id="ARBA00022781"/>
    </source>
</evidence>
<dbReference type="NCBIfam" id="NF004477">
    <property type="entry name" value="PRK05815.1-1"/>
    <property type="match status" value="1"/>
</dbReference>
<feature type="transmembrane region" description="Helical" evidence="12">
    <location>
        <begin position="160"/>
        <end position="179"/>
    </location>
</feature>
<feature type="transmembrane region" description="Helical" evidence="12">
    <location>
        <begin position="227"/>
        <end position="244"/>
    </location>
</feature>
<evidence type="ECO:0000256" key="1">
    <source>
        <dbReference type="ARBA" id="ARBA00004141"/>
    </source>
</evidence>
<dbReference type="HAMAP" id="MF_01393">
    <property type="entry name" value="ATP_synth_a_bact"/>
    <property type="match status" value="1"/>
</dbReference>
<comment type="similarity">
    <text evidence="2 12 13">Belongs to the ATPase A chain family.</text>
</comment>
<comment type="subcellular location">
    <subcellularLocation>
        <location evidence="12 13">Cell membrane</location>
        <topology evidence="12 13">Multi-pass membrane protein</topology>
    </subcellularLocation>
    <subcellularLocation>
        <location evidence="1">Membrane</location>
        <topology evidence="1">Multi-pass membrane protein</topology>
    </subcellularLocation>
</comment>
<dbReference type="PROSITE" id="PS00449">
    <property type="entry name" value="ATPASE_A"/>
    <property type="match status" value="1"/>
</dbReference>
<keyword evidence="15" id="KW-1185">Reference proteome</keyword>
<dbReference type="InterPro" id="IPR000568">
    <property type="entry name" value="ATP_synth_F0_asu"/>
</dbReference>
<proteinExistence type="inferred from homology"/>
<dbReference type="RefSeq" id="WP_126808678.1">
    <property type="nucleotide sequence ID" value="NZ_PIPP01000006.1"/>
</dbReference>
<keyword evidence="7 12" id="KW-0375">Hydrogen ion transport</keyword>
<evidence type="ECO:0000256" key="10">
    <source>
        <dbReference type="ARBA" id="ARBA00023136"/>
    </source>
</evidence>
<feature type="transmembrane region" description="Helical" evidence="12">
    <location>
        <begin position="113"/>
        <end position="134"/>
    </location>
</feature>
<dbReference type="SUPFAM" id="SSF81336">
    <property type="entry name" value="F1F0 ATP synthase subunit A"/>
    <property type="match status" value="1"/>
</dbReference>
<dbReference type="GO" id="GO:0016787">
    <property type="term" value="F:hydrolase activity"/>
    <property type="evidence" value="ECO:0007669"/>
    <property type="project" value="UniProtKB-KW"/>
</dbReference>
<dbReference type="FunFam" id="1.20.120.220:FF:000002">
    <property type="entry name" value="ATP synthase subunit a"/>
    <property type="match status" value="1"/>
</dbReference>
<dbReference type="AlphaFoldDB" id="A0A432WNY5"/>
<dbReference type="Pfam" id="PF00119">
    <property type="entry name" value="ATP-synt_A"/>
    <property type="match status" value="1"/>
</dbReference>
<protein>
    <recommendedName>
        <fullName evidence="12 13">ATP synthase subunit a</fullName>
    </recommendedName>
    <alternativeName>
        <fullName evidence="12">ATP synthase F0 sector subunit a</fullName>
    </alternativeName>
    <alternativeName>
        <fullName evidence="12">F-ATPase subunit 6</fullName>
    </alternativeName>
</protein>
<evidence type="ECO:0000256" key="12">
    <source>
        <dbReference type="HAMAP-Rule" id="MF_01393"/>
    </source>
</evidence>
<evidence type="ECO:0000256" key="9">
    <source>
        <dbReference type="ARBA" id="ARBA00023065"/>
    </source>
</evidence>
<keyword evidence="4 12" id="KW-1003">Cell membrane</keyword>
<evidence type="ECO:0000256" key="13">
    <source>
        <dbReference type="RuleBase" id="RU000483"/>
    </source>
</evidence>
<keyword evidence="9 12" id="KW-0406">Ion transport</keyword>
<evidence type="ECO:0000256" key="3">
    <source>
        <dbReference type="ARBA" id="ARBA00022448"/>
    </source>
</evidence>
<keyword evidence="14" id="KW-0378">Hydrolase</keyword>
<evidence type="ECO:0000313" key="14">
    <source>
        <dbReference type="EMBL" id="RUO35506.1"/>
    </source>
</evidence>
<dbReference type="InterPro" id="IPR045082">
    <property type="entry name" value="ATP_syn_F0_a_bact/chloroplast"/>
</dbReference>
<dbReference type="GO" id="GO:0042777">
    <property type="term" value="P:proton motive force-driven plasma membrane ATP synthesis"/>
    <property type="evidence" value="ECO:0007669"/>
    <property type="project" value="TreeGrafter"/>
</dbReference>
<gene>
    <name evidence="12" type="primary">atpB</name>
    <name evidence="14" type="ORF">CWE13_11290</name>
</gene>
<keyword evidence="3 12" id="KW-0813">Transport</keyword>
<sequence length="282" mass="31287">MAANGNMTPTEYISHHLTPLQIGEGFMAVNIDSLGIAIVLGVFFLWLFAYVGRKATTGVPGKLQCAVEMLVEFVDKSVKETFHAKSRFIAPLALTIFVWVFLMNAMKLIPVDFVPVLAGLFGLTFASSSVKGYVGEDAGIFERAMDHPWSYMKAAPTTDLNTTLALAIGVFLLIIFYSVKHKGLGGFIKELTLNPFNHWSLIPFNLVLELVTLIAKPISLSLRLFGNLYAGELIFILIAMIGLWQLPLHFAWAVFHILVIVLQAFIFMMLTIVYLSMASEKH</sequence>
<organism evidence="14 15">
    <name type="scientific">Aliidiomarina shirensis</name>
    <dbReference type="NCBI Taxonomy" id="1048642"/>
    <lineage>
        <taxon>Bacteria</taxon>
        <taxon>Pseudomonadati</taxon>
        <taxon>Pseudomonadota</taxon>
        <taxon>Gammaproteobacteria</taxon>
        <taxon>Alteromonadales</taxon>
        <taxon>Idiomarinaceae</taxon>
        <taxon>Aliidiomarina</taxon>
    </lineage>
</organism>
<evidence type="ECO:0000256" key="5">
    <source>
        <dbReference type="ARBA" id="ARBA00022547"/>
    </source>
</evidence>
<name>A0A432WNY5_9GAMM</name>
<evidence type="ECO:0000256" key="4">
    <source>
        <dbReference type="ARBA" id="ARBA00022475"/>
    </source>
</evidence>
<reference evidence="15" key="1">
    <citation type="journal article" date="2018" name="Front. Microbiol.">
        <title>Genome-Based Analysis Reveals the Taxonomy and Diversity of the Family Idiomarinaceae.</title>
        <authorList>
            <person name="Liu Y."/>
            <person name="Lai Q."/>
            <person name="Shao Z."/>
        </authorList>
    </citation>
    <scope>NUCLEOTIDE SEQUENCE [LARGE SCALE GENOMIC DNA]</scope>
    <source>
        <strain evidence="15">AIS</strain>
    </source>
</reference>
<dbReference type="EMBL" id="PIPP01000006">
    <property type="protein sequence ID" value="RUO35506.1"/>
    <property type="molecule type" value="Genomic_DNA"/>
</dbReference>
<dbReference type="GO" id="GO:0045259">
    <property type="term" value="C:proton-transporting ATP synthase complex"/>
    <property type="evidence" value="ECO:0007669"/>
    <property type="project" value="UniProtKB-KW"/>
</dbReference>
<evidence type="ECO:0000256" key="11">
    <source>
        <dbReference type="ARBA" id="ARBA00023310"/>
    </source>
</evidence>
<feature type="transmembrane region" description="Helical" evidence="12">
    <location>
        <begin position="199"/>
        <end position="215"/>
    </location>
</feature>
<dbReference type="GO" id="GO:0005886">
    <property type="term" value="C:plasma membrane"/>
    <property type="evidence" value="ECO:0007669"/>
    <property type="project" value="UniProtKB-SubCell"/>
</dbReference>
<feature type="transmembrane region" description="Helical" evidence="12">
    <location>
        <begin position="250"/>
        <end position="275"/>
    </location>
</feature>
<keyword evidence="8 12" id="KW-1133">Transmembrane helix</keyword>
<comment type="function">
    <text evidence="12 13">Key component of the proton channel; it plays a direct role in the translocation of protons across the membrane.</text>
</comment>
<dbReference type="Proteomes" id="UP000286934">
    <property type="component" value="Unassembled WGS sequence"/>
</dbReference>
<dbReference type="Gene3D" id="1.20.120.220">
    <property type="entry name" value="ATP synthase, F0 complex, subunit A"/>
    <property type="match status" value="1"/>
</dbReference>
<keyword evidence="6 12" id="KW-0812">Transmembrane</keyword>
<feature type="transmembrane region" description="Helical" evidence="12">
    <location>
        <begin position="34"/>
        <end position="52"/>
    </location>
</feature>
<keyword evidence="10 12" id="KW-0472">Membrane</keyword>
<dbReference type="InterPro" id="IPR035908">
    <property type="entry name" value="F0_ATP_A_sf"/>
</dbReference>
<dbReference type="OrthoDB" id="9789241at2"/>
<feature type="transmembrane region" description="Helical" evidence="12">
    <location>
        <begin position="88"/>
        <end position="107"/>
    </location>
</feature>
<dbReference type="NCBIfam" id="TIGR01131">
    <property type="entry name" value="ATP_synt_6_or_A"/>
    <property type="match status" value="1"/>
</dbReference>